<dbReference type="OrthoDB" id="1123107at2"/>
<dbReference type="Pfam" id="PF25873">
    <property type="entry name" value="WHD_MalT"/>
    <property type="match status" value="1"/>
</dbReference>
<dbReference type="GO" id="GO:0006355">
    <property type="term" value="P:regulation of DNA-templated transcription"/>
    <property type="evidence" value="ECO:0007669"/>
    <property type="project" value="InterPro"/>
</dbReference>
<dbReference type="InterPro" id="IPR016032">
    <property type="entry name" value="Sig_transdc_resp-reg_C-effctor"/>
</dbReference>
<dbReference type="GO" id="GO:0003677">
    <property type="term" value="F:DNA binding"/>
    <property type="evidence" value="ECO:0007669"/>
    <property type="project" value="UniProtKB-KW"/>
</dbReference>
<dbReference type="PANTHER" id="PTHR44688">
    <property type="entry name" value="DNA-BINDING TRANSCRIPTIONAL ACTIVATOR DEVR_DOSR"/>
    <property type="match status" value="1"/>
</dbReference>
<keyword evidence="2" id="KW-0238">DNA-binding</keyword>
<dbReference type="Gene3D" id="3.40.50.300">
    <property type="entry name" value="P-loop containing nucleotide triphosphate hydrolases"/>
    <property type="match status" value="1"/>
</dbReference>
<proteinExistence type="predicted"/>
<gene>
    <name evidence="5" type="ORF">D3880_14650</name>
</gene>
<dbReference type="InterPro" id="IPR036388">
    <property type="entry name" value="WH-like_DNA-bd_sf"/>
</dbReference>
<dbReference type="PRINTS" id="PR00038">
    <property type="entry name" value="HTHLUXR"/>
</dbReference>
<dbReference type="InterPro" id="IPR027417">
    <property type="entry name" value="P-loop_NTPase"/>
</dbReference>
<evidence type="ECO:0000259" key="4">
    <source>
        <dbReference type="PROSITE" id="PS50043"/>
    </source>
</evidence>
<dbReference type="CDD" id="cd06170">
    <property type="entry name" value="LuxR_C_like"/>
    <property type="match status" value="1"/>
</dbReference>
<dbReference type="AlphaFoldDB" id="A0A385Z485"/>
<evidence type="ECO:0000256" key="3">
    <source>
        <dbReference type="ARBA" id="ARBA00023163"/>
    </source>
</evidence>
<dbReference type="SUPFAM" id="SSF46894">
    <property type="entry name" value="C-terminal effector domain of the bipartite response regulators"/>
    <property type="match status" value="1"/>
</dbReference>
<accession>A0A385Z485</accession>
<evidence type="ECO:0000256" key="2">
    <source>
        <dbReference type="ARBA" id="ARBA00023125"/>
    </source>
</evidence>
<keyword evidence="3" id="KW-0804">Transcription</keyword>
<dbReference type="PANTHER" id="PTHR44688:SF16">
    <property type="entry name" value="DNA-BINDING TRANSCRIPTIONAL ACTIVATOR DEVR_DOSR"/>
    <property type="match status" value="1"/>
</dbReference>
<dbReference type="InterPro" id="IPR059106">
    <property type="entry name" value="WHD_MalT"/>
</dbReference>
<dbReference type="SUPFAM" id="SSF52540">
    <property type="entry name" value="P-loop containing nucleoside triphosphate hydrolases"/>
    <property type="match status" value="1"/>
</dbReference>
<evidence type="ECO:0000313" key="5">
    <source>
        <dbReference type="EMBL" id="AYC33521.1"/>
    </source>
</evidence>
<keyword evidence="1" id="KW-0805">Transcription regulation</keyword>
<dbReference type="Pfam" id="PF00196">
    <property type="entry name" value="GerE"/>
    <property type="match status" value="1"/>
</dbReference>
<evidence type="ECO:0000313" key="6">
    <source>
        <dbReference type="Proteomes" id="UP000265560"/>
    </source>
</evidence>
<feature type="domain" description="HTH luxR-type" evidence="4">
    <location>
        <begin position="809"/>
        <end position="874"/>
    </location>
</feature>
<dbReference type="Gene3D" id="1.10.10.10">
    <property type="entry name" value="Winged helix-like DNA-binding domain superfamily/Winged helix DNA-binding domain"/>
    <property type="match status" value="1"/>
</dbReference>
<dbReference type="PROSITE" id="PS50043">
    <property type="entry name" value="HTH_LUXR_2"/>
    <property type="match status" value="1"/>
</dbReference>
<name>A0A385Z485_9PSED</name>
<organism evidence="5 6">
    <name type="scientific">Pseudomonas cavernae</name>
    <dbReference type="NCBI Taxonomy" id="2320867"/>
    <lineage>
        <taxon>Bacteria</taxon>
        <taxon>Pseudomonadati</taxon>
        <taxon>Pseudomonadota</taxon>
        <taxon>Gammaproteobacteria</taxon>
        <taxon>Pseudomonadales</taxon>
        <taxon>Pseudomonadaceae</taxon>
        <taxon>Pseudomonas</taxon>
    </lineage>
</organism>
<dbReference type="RefSeq" id="WP_119894176.1">
    <property type="nucleotide sequence ID" value="NZ_CP032419.1"/>
</dbReference>
<dbReference type="KEGG" id="pcav:D3880_14650"/>
<dbReference type="InterPro" id="IPR000792">
    <property type="entry name" value="Tscrpt_reg_LuxR_C"/>
</dbReference>
<protein>
    <submittedName>
        <fullName evidence="5">LuxR family transcriptional regulator</fullName>
    </submittedName>
</protein>
<reference evidence="6" key="1">
    <citation type="submission" date="2018-09" db="EMBL/GenBank/DDBJ databases">
        <authorList>
            <person name="Zhu H."/>
        </authorList>
    </citation>
    <scope>NUCLEOTIDE SEQUENCE [LARGE SCALE GENOMIC DNA]</scope>
    <source>
        <strain evidence="6">K2W31S-8</strain>
    </source>
</reference>
<keyword evidence="6" id="KW-1185">Reference proteome</keyword>
<evidence type="ECO:0000256" key="1">
    <source>
        <dbReference type="ARBA" id="ARBA00023015"/>
    </source>
</evidence>
<dbReference type="EMBL" id="CP032419">
    <property type="protein sequence ID" value="AYC33521.1"/>
    <property type="molecule type" value="Genomic_DNA"/>
</dbReference>
<dbReference type="SMART" id="SM00421">
    <property type="entry name" value="HTH_LUXR"/>
    <property type="match status" value="1"/>
</dbReference>
<dbReference type="Proteomes" id="UP000265560">
    <property type="component" value="Chromosome"/>
</dbReference>
<sequence length="874" mass="98066">MDRQPRCAVLPTGVIRDDLLELLDRSEDFPLTLLLAPAGSGKSTLLAHWLSRPRRRRTLYYPLQARDNEPLRFFRRLLEAIRTQVADFDLSWFNPLGAEIAHSPVVMGEYLAEALGRVDGGLCLVFDDFQHLDAPLILEVLAAALRGLPPSVRVVISSRNHPGFSLSRFKLDNALLCIEQHDLRLSAAQIQALNADLGGPALSEGYVADLLAMTEGWVAGGKVALLAYARFGTGALERFDGTQPEIVDYFGHVVLEQLTPVLRDFFLGSAIFEKFNGELCDRVFQRQGSALLLEDLAARQLFMLPVDGQPGWFRYHALLHDFLGSRLAIEGRQRLAELHCRAAGYYQEQGDHEQALQHARRSGEPALWQDMLECCCEQWVRNGQFGEVLKWVAPLPETQLLGSGRMLQALIAALILSRRFHQARYYLELLDAGLASAAIEPASLQYLVLNLELFQHDKDFRLAPDWEQLLEPGVAPGTRARVLTVIAYHHLLGGRLDQSIRFAVRAKVLLVQTGHVFLESYADLIIALCNNNACRATVARKDVRSDYERTESSSPAWVNRATGMVVVLYEQSQFAAAQQLCEDLIARVNSSSATEAIATVYLTLARLLHRRKLQMRAERLLEQLAGILQLGNYERFASQLVQERLRQAYVSGNHRQLESLARHYQLDRRLEEGHWDRLREHDECWERYGLAVVYWLLARGAQVRAGRILKVLAASLRQSEMRARAMIVDANLLVLGSQGQDRQAQLAELAQLVEEYGLLNITCSVFDEAPGFGVLVAALVQSGRLALPERYRQFYAEFCAPEAAPRSETADLSGLLTGKEAQILDYLLQGLSNTQISARSGTALSTTKWHLKNIYAKLEVTNRTEAILRVRPQN</sequence>